<accession>A0A832ZX45</accession>
<feature type="transmembrane region" description="Helical" evidence="7">
    <location>
        <begin position="45"/>
        <end position="65"/>
    </location>
</feature>
<dbReference type="PANTHER" id="PTHR43744">
    <property type="entry name" value="ABC TRANSPORTER PERMEASE PROTEIN MG189-RELATED-RELATED"/>
    <property type="match status" value="1"/>
</dbReference>
<feature type="domain" description="ABC transmembrane type-1" evidence="8">
    <location>
        <begin position="1"/>
        <end position="166"/>
    </location>
</feature>
<dbReference type="InterPro" id="IPR000515">
    <property type="entry name" value="MetI-like"/>
</dbReference>
<comment type="similarity">
    <text evidence="7">Belongs to the binding-protein-dependent transport system permease family.</text>
</comment>
<evidence type="ECO:0000313" key="9">
    <source>
        <dbReference type="EMBL" id="HIQ30459.1"/>
    </source>
</evidence>
<keyword evidence="2 7" id="KW-0813">Transport</keyword>
<dbReference type="InterPro" id="IPR035906">
    <property type="entry name" value="MetI-like_sf"/>
</dbReference>
<evidence type="ECO:0000313" key="10">
    <source>
        <dbReference type="Proteomes" id="UP000608579"/>
    </source>
</evidence>
<keyword evidence="4 7" id="KW-0812">Transmembrane</keyword>
<dbReference type="Gene3D" id="1.10.3720.10">
    <property type="entry name" value="MetI-like"/>
    <property type="match status" value="1"/>
</dbReference>
<dbReference type="SUPFAM" id="SSF161098">
    <property type="entry name" value="MetI-like"/>
    <property type="match status" value="1"/>
</dbReference>
<comment type="caution">
    <text evidence="9">The sequence shown here is derived from an EMBL/GenBank/DDBJ whole genome shotgun (WGS) entry which is preliminary data.</text>
</comment>
<dbReference type="Proteomes" id="UP000608579">
    <property type="component" value="Unassembled WGS sequence"/>
</dbReference>
<keyword evidence="6 7" id="KW-0472">Membrane</keyword>
<dbReference type="Pfam" id="PF00528">
    <property type="entry name" value="BPD_transp_1"/>
    <property type="match status" value="1"/>
</dbReference>
<evidence type="ECO:0000256" key="6">
    <source>
        <dbReference type="ARBA" id="ARBA00023136"/>
    </source>
</evidence>
<evidence type="ECO:0000256" key="4">
    <source>
        <dbReference type="ARBA" id="ARBA00022692"/>
    </source>
</evidence>
<protein>
    <submittedName>
        <fullName evidence="9">Carbohydrate ABC transporter permease</fullName>
    </submittedName>
</protein>
<proteinExistence type="inferred from homology"/>
<dbReference type="GO" id="GO:0055085">
    <property type="term" value="P:transmembrane transport"/>
    <property type="evidence" value="ECO:0007669"/>
    <property type="project" value="InterPro"/>
</dbReference>
<dbReference type="AlphaFoldDB" id="A0A832ZX45"/>
<name>A0A832ZX45_CALS0</name>
<evidence type="ECO:0000256" key="1">
    <source>
        <dbReference type="ARBA" id="ARBA00004651"/>
    </source>
</evidence>
<sequence length="181" mass="20411">RFSFPLKNMLFLTIVLLQTLPQQSVVIPLFIMLNQMGLLNTFPSLVIVHTAFATPWTIFFFRNFFATLPTEVEEQARVDGASDFKIYYKIVLPMSLPALSSVAALQFVWVWNDFFFALILLSGARELQPITVAISLLRGRYFVDWGLLTAASVLTMAIPLLLYALLQKYLMRGIVVGAVKG</sequence>
<comment type="subcellular location">
    <subcellularLocation>
        <location evidence="1 7">Cell membrane</location>
        <topology evidence="1 7">Multi-pass membrane protein</topology>
    </subcellularLocation>
</comment>
<feature type="non-terminal residue" evidence="9">
    <location>
        <position position="1"/>
    </location>
</feature>
<gene>
    <name evidence="9" type="ORF">EYH45_07870</name>
</gene>
<feature type="transmembrane region" description="Helical" evidence="7">
    <location>
        <begin position="145"/>
        <end position="166"/>
    </location>
</feature>
<keyword evidence="3" id="KW-1003">Cell membrane</keyword>
<dbReference type="PROSITE" id="PS50928">
    <property type="entry name" value="ABC_TM1"/>
    <property type="match status" value="1"/>
</dbReference>
<dbReference type="PANTHER" id="PTHR43744:SF4">
    <property type="entry name" value="OSMOPROTECTIVE COMPOUNDS UPTAKE PERMEASE PROTEIN GGTD"/>
    <property type="match status" value="1"/>
</dbReference>
<evidence type="ECO:0000259" key="8">
    <source>
        <dbReference type="PROSITE" id="PS50928"/>
    </source>
</evidence>
<dbReference type="GO" id="GO:0005886">
    <property type="term" value="C:plasma membrane"/>
    <property type="evidence" value="ECO:0007669"/>
    <property type="project" value="UniProtKB-SubCell"/>
</dbReference>
<keyword evidence="5 7" id="KW-1133">Transmembrane helix</keyword>
<evidence type="ECO:0000256" key="5">
    <source>
        <dbReference type="ARBA" id="ARBA00022989"/>
    </source>
</evidence>
<evidence type="ECO:0000256" key="2">
    <source>
        <dbReference type="ARBA" id="ARBA00022448"/>
    </source>
</evidence>
<reference evidence="9" key="1">
    <citation type="journal article" date="2020" name="ISME J.">
        <title>Gammaproteobacteria mediating utilization of methyl-, sulfur- and petroleum organic compounds in deep ocean hydrothermal plumes.</title>
        <authorList>
            <person name="Zhou Z."/>
            <person name="Liu Y."/>
            <person name="Pan J."/>
            <person name="Cron B.R."/>
            <person name="Toner B.M."/>
            <person name="Anantharaman K."/>
            <person name="Breier J.A."/>
            <person name="Dick G.J."/>
            <person name="Li M."/>
        </authorList>
    </citation>
    <scope>NUCLEOTIDE SEQUENCE</scope>
    <source>
        <strain evidence="9">SZUA-1515</strain>
    </source>
</reference>
<evidence type="ECO:0000256" key="7">
    <source>
        <dbReference type="RuleBase" id="RU363032"/>
    </source>
</evidence>
<dbReference type="CDD" id="cd06261">
    <property type="entry name" value="TM_PBP2"/>
    <property type="match status" value="1"/>
</dbReference>
<dbReference type="EMBL" id="DQVM01000155">
    <property type="protein sequence ID" value="HIQ30459.1"/>
    <property type="molecule type" value="Genomic_DNA"/>
</dbReference>
<organism evidence="9 10">
    <name type="scientific">Caldiarchaeum subterraneum</name>
    <dbReference type="NCBI Taxonomy" id="311458"/>
    <lineage>
        <taxon>Archaea</taxon>
        <taxon>Nitrososphaerota</taxon>
        <taxon>Candidatus Caldarchaeales</taxon>
        <taxon>Candidatus Caldarchaeaceae</taxon>
        <taxon>Candidatus Caldarchaeum</taxon>
    </lineage>
</organism>
<evidence type="ECO:0000256" key="3">
    <source>
        <dbReference type="ARBA" id="ARBA00022475"/>
    </source>
</evidence>